<comment type="caution">
    <text evidence="2">The sequence shown here is derived from an EMBL/GenBank/DDBJ whole genome shotgun (WGS) entry which is preliminary data.</text>
</comment>
<evidence type="ECO:0000313" key="3">
    <source>
        <dbReference type="Proteomes" id="UP001430149"/>
    </source>
</evidence>
<dbReference type="Gene3D" id="3.40.50.1820">
    <property type="entry name" value="alpha/beta hydrolase"/>
    <property type="match status" value="1"/>
</dbReference>
<dbReference type="PRINTS" id="PR00412">
    <property type="entry name" value="EPOXHYDRLASE"/>
</dbReference>
<dbReference type="SUPFAM" id="SSF53474">
    <property type="entry name" value="alpha/beta-Hydrolases"/>
    <property type="match status" value="1"/>
</dbReference>
<dbReference type="GO" id="GO:0016787">
    <property type="term" value="F:hydrolase activity"/>
    <property type="evidence" value="ECO:0007669"/>
    <property type="project" value="UniProtKB-KW"/>
</dbReference>
<evidence type="ECO:0000313" key="2">
    <source>
        <dbReference type="EMBL" id="MBM7124113.1"/>
    </source>
</evidence>
<organism evidence="2 3">
    <name type="scientific">Dyella flava</name>
    <dbReference type="NCBI Taxonomy" id="1920170"/>
    <lineage>
        <taxon>Bacteria</taxon>
        <taxon>Pseudomonadati</taxon>
        <taxon>Pseudomonadota</taxon>
        <taxon>Gammaproteobacteria</taxon>
        <taxon>Lysobacterales</taxon>
        <taxon>Rhodanobacteraceae</taxon>
        <taxon>Dyella</taxon>
    </lineage>
</organism>
<dbReference type="InterPro" id="IPR000639">
    <property type="entry name" value="Epox_hydrolase-like"/>
</dbReference>
<dbReference type="PANTHER" id="PTHR43798">
    <property type="entry name" value="MONOACYLGLYCEROL LIPASE"/>
    <property type="match status" value="1"/>
</dbReference>
<dbReference type="Proteomes" id="UP001430149">
    <property type="component" value="Unassembled WGS sequence"/>
</dbReference>
<sequence>MTQTFESWRATGRQFSHRGHPIFWQSDGGGEGGVLVCIHGFPTASWDWHALWMELCRHFSRVIAPDMIGFGWSDKPRHYNYSIYDQADLHESLLYAEGVTHYHILAHDYGVTVAQELLARYEQRRAAGDRSLELQSVCLLNGGLFPETHRARPVQKLLLTPLGPLLAAMINERSFARSFAPLFGRDNRLDAAEMHQFWQLCSHQHGQRIAHKLIGYIAERHANRERWVGALQATQVPLRLINGPADPVSGEHMVKRYRELVPHADTVLLPGIGHYPQIEDPNGTLDGLLAFHRRIAAERQPA</sequence>
<keyword evidence="3" id="KW-1185">Reference proteome</keyword>
<protein>
    <submittedName>
        <fullName evidence="2">Alpha/beta hydrolase</fullName>
    </submittedName>
</protein>
<dbReference type="PANTHER" id="PTHR43798:SF33">
    <property type="entry name" value="HYDROLASE, PUTATIVE (AFU_ORTHOLOGUE AFUA_2G14860)-RELATED"/>
    <property type="match status" value="1"/>
</dbReference>
<name>A0ABS2JYP9_9GAMM</name>
<feature type="domain" description="AB hydrolase-1" evidence="1">
    <location>
        <begin position="34"/>
        <end position="281"/>
    </location>
</feature>
<proteinExistence type="predicted"/>
<gene>
    <name evidence="2" type="ORF">ISP19_01865</name>
</gene>
<reference evidence="2" key="1">
    <citation type="submission" date="2020-10" db="EMBL/GenBank/DDBJ databases">
        <title>Phylogeny of dyella-like bacteria.</title>
        <authorList>
            <person name="Fu J."/>
        </authorList>
    </citation>
    <scope>NUCLEOTIDE SEQUENCE</scope>
    <source>
        <strain evidence="2">DHOC52</strain>
    </source>
</reference>
<dbReference type="InterPro" id="IPR029058">
    <property type="entry name" value="AB_hydrolase_fold"/>
</dbReference>
<dbReference type="EMBL" id="JADIKE010000024">
    <property type="protein sequence ID" value="MBM7124113.1"/>
    <property type="molecule type" value="Genomic_DNA"/>
</dbReference>
<accession>A0ABS2JYP9</accession>
<dbReference type="InterPro" id="IPR000073">
    <property type="entry name" value="AB_hydrolase_1"/>
</dbReference>
<evidence type="ECO:0000259" key="1">
    <source>
        <dbReference type="Pfam" id="PF00561"/>
    </source>
</evidence>
<keyword evidence="2" id="KW-0378">Hydrolase</keyword>
<dbReference type="InterPro" id="IPR050266">
    <property type="entry name" value="AB_hydrolase_sf"/>
</dbReference>
<dbReference type="Pfam" id="PF00561">
    <property type="entry name" value="Abhydrolase_1"/>
    <property type="match status" value="1"/>
</dbReference>
<dbReference type="RefSeq" id="WP_204679081.1">
    <property type="nucleotide sequence ID" value="NZ_BSNR01000006.1"/>
</dbReference>